<name>A0A127PD45_9BURK</name>
<proteinExistence type="predicted"/>
<sequence length="63" mass="7161">MGLYEAVTIGGPAFYRFAGHRFAGHRFAGRRRTGRLDIFTKVILTSKLNPGNIYQSTQSMRNR</sequence>
<accession>A0A127PD45</accession>
<protein>
    <submittedName>
        <fullName evidence="1">Uncharacterized protein</fullName>
    </submittedName>
</protein>
<evidence type="ECO:0000313" key="1">
    <source>
        <dbReference type="EMBL" id="AMO95722.1"/>
    </source>
</evidence>
<organism evidence="1">
    <name type="scientific">Collimonas fungivorans</name>
    <dbReference type="NCBI Taxonomy" id="158899"/>
    <lineage>
        <taxon>Bacteria</taxon>
        <taxon>Pseudomonadati</taxon>
        <taxon>Pseudomonadota</taxon>
        <taxon>Betaproteobacteria</taxon>
        <taxon>Burkholderiales</taxon>
        <taxon>Oxalobacteraceae</taxon>
        <taxon>Collimonas</taxon>
    </lineage>
</organism>
<reference evidence="1 2" key="1">
    <citation type="submission" date="2015-11" db="EMBL/GenBank/DDBJ databases">
        <title>Exploring the genomic traits of fungus-feeding bacterial genus Collimonas.</title>
        <authorList>
            <person name="Song C."/>
            <person name="Schmidt R."/>
            <person name="de Jager V."/>
            <person name="Krzyzanowska D."/>
            <person name="Jongedijk E."/>
            <person name="Cankar K."/>
            <person name="Beekwilder J."/>
            <person name="van Veen A."/>
            <person name="de Boer W."/>
            <person name="van Veen J.A."/>
            <person name="Garbeva P."/>
        </authorList>
    </citation>
    <scope>NUCLEOTIDE SEQUENCE [LARGE SCALE GENOMIC DNA]</scope>
    <source>
        <strain evidence="1 2">Ter6</strain>
    </source>
</reference>
<dbReference type="PATRIC" id="fig|158899.10.peg.3062"/>
<gene>
    <name evidence="1" type="ORF">CFter6_3070</name>
</gene>
<evidence type="ECO:0000313" key="2">
    <source>
        <dbReference type="Proteomes" id="UP000072421"/>
    </source>
</evidence>
<dbReference type="EMBL" id="CP013232">
    <property type="protein sequence ID" value="AMO95722.1"/>
    <property type="molecule type" value="Genomic_DNA"/>
</dbReference>
<dbReference type="Proteomes" id="UP000072421">
    <property type="component" value="Chromosome"/>
</dbReference>
<dbReference type="AlphaFoldDB" id="A0A127PD45"/>